<dbReference type="InterPro" id="IPR006058">
    <property type="entry name" value="2Fe2S_fd_BS"/>
</dbReference>
<evidence type="ECO:0000256" key="1">
    <source>
        <dbReference type="ARBA" id="ARBA00001974"/>
    </source>
</evidence>
<dbReference type="InterPro" id="IPR001433">
    <property type="entry name" value="OxRdtase_FAD/NAD-bd"/>
</dbReference>
<evidence type="ECO:0000313" key="11">
    <source>
        <dbReference type="EMBL" id="NJC34434.1"/>
    </source>
</evidence>
<evidence type="ECO:0000259" key="9">
    <source>
        <dbReference type="PROSITE" id="PS51085"/>
    </source>
</evidence>
<dbReference type="PROSITE" id="PS00197">
    <property type="entry name" value="2FE2S_FER_1"/>
    <property type="match status" value="1"/>
</dbReference>
<dbReference type="PRINTS" id="PR00410">
    <property type="entry name" value="PHEHYDRXLASE"/>
</dbReference>
<dbReference type="InterPro" id="IPR017927">
    <property type="entry name" value="FAD-bd_FR_type"/>
</dbReference>
<reference evidence="11 12" key="1">
    <citation type="submission" date="2020-03" db="EMBL/GenBank/DDBJ databases">
        <title>Genomic Encyclopedia of Type Strains, Phase IV (KMG-IV): sequencing the most valuable type-strain genomes for metagenomic binning, comparative biology and taxonomic classification.</title>
        <authorList>
            <person name="Goeker M."/>
        </authorList>
    </citation>
    <scope>NUCLEOTIDE SEQUENCE [LARGE SCALE GENOMIC DNA]</scope>
    <source>
        <strain evidence="11 12">DSM 27651</strain>
    </source>
</reference>
<dbReference type="PROSITE" id="PS51085">
    <property type="entry name" value="2FE2S_FER_2"/>
    <property type="match status" value="1"/>
</dbReference>
<evidence type="ECO:0000256" key="7">
    <source>
        <dbReference type="ARBA" id="ARBA00023004"/>
    </source>
</evidence>
<dbReference type="SUPFAM" id="SSF54292">
    <property type="entry name" value="2Fe-2S ferredoxin-like"/>
    <property type="match status" value="1"/>
</dbReference>
<accession>A0ABX0XNS4</accession>
<dbReference type="InterPro" id="IPR017938">
    <property type="entry name" value="Riboflavin_synthase-like_b-brl"/>
</dbReference>
<evidence type="ECO:0000256" key="3">
    <source>
        <dbReference type="ARBA" id="ARBA00022714"/>
    </source>
</evidence>
<dbReference type="Gene3D" id="2.40.30.10">
    <property type="entry name" value="Translation factors"/>
    <property type="match status" value="1"/>
</dbReference>
<keyword evidence="6" id="KW-0560">Oxidoreductase</keyword>
<sequence length="358" mass="38108">MSSRTSFHPLTVTEVRRETADALSIRFAVPPELADLFAFQPGQYLTLRAVIDGEDVRRTYSICAAPSDDELRVAVKALPGGRFSTHVAERLRVGDTLDALVPAGHFTWDFGRVTGGHYAAFAAGSGITPVLSLIRTALATDPQARVSLFYGNRDAGGILFLEQLAALKDSHLDRFTVHHFLTAEEDEFELLNGRLDRGKCDEILSTLIDPTAVTAFFLCGPDGMMAAAEAALLARGVDTGRILLERFAAAGAPPTAETVARSAAAAGRRIGVVLEGHRVTVPFDAAAGNILDSVRAAGLPAPYACKGGVCATCRARLRTGQVDMRVNYGLSDAEVADGYVLTCQAVPETDDVLVDYDA</sequence>
<dbReference type="Gene3D" id="3.10.20.30">
    <property type="match status" value="1"/>
</dbReference>
<evidence type="ECO:0000313" key="12">
    <source>
        <dbReference type="Proteomes" id="UP000734218"/>
    </source>
</evidence>
<dbReference type="PANTHER" id="PTHR47354:SF8">
    <property type="entry name" value="1,2-PHENYLACETYL-COA EPOXIDASE, SUBUNIT E"/>
    <property type="match status" value="1"/>
</dbReference>
<dbReference type="InterPro" id="IPR050415">
    <property type="entry name" value="MRET"/>
</dbReference>
<keyword evidence="7" id="KW-0408">Iron</keyword>
<name>A0ABX0XNS4_9SPHN</name>
<proteinExistence type="predicted"/>
<dbReference type="CDD" id="cd00207">
    <property type="entry name" value="fer2"/>
    <property type="match status" value="1"/>
</dbReference>
<keyword evidence="5" id="KW-0274">FAD</keyword>
<organism evidence="11 12">
    <name type="scientific">Sphingomonas jejuensis</name>
    <dbReference type="NCBI Taxonomy" id="904715"/>
    <lineage>
        <taxon>Bacteria</taxon>
        <taxon>Pseudomonadati</taxon>
        <taxon>Pseudomonadota</taxon>
        <taxon>Alphaproteobacteria</taxon>
        <taxon>Sphingomonadales</taxon>
        <taxon>Sphingomonadaceae</taxon>
        <taxon>Sphingomonas</taxon>
    </lineage>
</organism>
<comment type="caution">
    <text evidence="11">The sequence shown here is derived from an EMBL/GenBank/DDBJ whole genome shotgun (WGS) entry which is preliminary data.</text>
</comment>
<dbReference type="PROSITE" id="PS51384">
    <property type="entry name" value="FAD_FR"/>
    <property type="match status" value="1"/>
</dbReference>
<dbReference type="Pfam" id="PF00970">
    <property type="entry name" value="FAD_binding_6"/>
    <property type="match status" value="1"/>
</dbReference>
<dbReference type="Pfam" id="PF00111">
    <property type="entry name" value="Fer2"/>
    <property type="match status" value="1"/>
</dbReference>
<comment type="cofactor">
    <cofactor evidence="1">
        <name>FAD</name>
        <dbReference type="ChEBI" id="CHEBI:57692"/>
    </cofactor>
</comment>
<dbReference type="RefSeq" id="WP_167954515.1">
    <property type="nucleotide sequence ID" value="NZ_JAATJE010000002.1"/>
</dbReference>
<evidence type="ECO:0000259" key="10">
    <source>
        <dbReference type="PROSITE" id="PS51384"/>
    </source>
</evidence>
<keyword evidence="12" id="KW-1185">Reference proteome</keyword>
<feature type="domain" description="2Fe-2S ferredoxin-type" evidence="9">
    <location>
        <begin position="268"/>
        <end position="358"/>
    </location>
</feature>
<keyword evidence="8" id="KW-0411">Iron-sulfur</keyword>
<dbReference type="InterPro" id="IPR012675">
    <property type="entry name" value="Beta-grasp_dom_sf"/>
</dbReference>
<dbReference type="Gene3D" id="3.40.50.80">
    <property type="entry name" value="Nucleotide-binding domain of ferredoxin-NADP reductase (FNR) module"/>
    <property type="match status" value="1"/>
</dbReference>
<evidence type="ECO:0000256" key="8">
    <source>
        <dbReference type="ARBA" id="ARBA00023014"/>
    </source>
</evidence>
<dbReference type="Proteomes" id="UP000734218">
    <property type="component" value="Unassembled WGS sequence"/>
</dbReference>
<feature type="domain" description="FAD-binding FR-type" evidence="10">
    <location>
        <begin position="5"/>
        <end position="109"/>
    </location>
</feature>
<dbReference type="EMBL" id="JAATJE010000002">
    <property type="protein sequence ID" value="NJC34434.1"/>
    <property type="molecule type" value="Genomic_DNA"/>
</dbReference>
<protein>
    <submittedName>
        <fullName evidence="11">Ring-1,2-phenylacetyl-CoA epoxidase subunit PaaE</fullName>
    </submittedName>
</protein>
<gene>
    <name evidence="11" type="ORF">GGR88_001948</name>
</gene>
<evidence type="ECO:0000256" key="6">
    <source>
        <dbReference type="ARBA" id="ARBA00023002"/>
    </source>
</evidence>
<keyword evidence="3" id="KW-0001">2Fe-2S</keyword>
<keyword evidence="2" id="KW-0285">Flavoprotein</keyword>
<dbReference type="PANTHER" id="PTHR47354">
    <property type="entry name" value="NADH OXIDOREDUCTASE HCR"/>
    <property type="match status" value="1"/>
</dbReference>
<dbReference type="InterPro" id="IPR001041">
    <property type="entry name" value="2Fe-2S_ferredoxin-type"/>
</dbReference>
<evidence type="ECO:0000256" key="5">
    <source>
        <dbReference type="ARBA" id="ARBA00022827"/>
    </source>
</evidence>
<dbReference type="CDD" id="cd06214">
    <property type="entry name" value="PA_degradation_oxidoreductase_like"/>
    <property type="match status" value="1"/>
</dbReference>
<dbReference type="SUPFAM" id="SSF52343">
    <property type="entry name" value="Ferredoxin reductase-like, C-terminal NADP-linked domain"/>
    <property type="match status" value="1"/>
</dbReference>
<keyword evidence="4" id="KW-0479">Metal-binding</keyword>
<dbReference type="Pfam" id="PF00175">
    <property type="entry name" value="NAD_binding_1"/>
    <property type="match status" value="1"/>
</dbReference>
<dbReference type="InterPro" id="IPR036010">
    <property type="entry name" value="2Fe-2S_ferredoxin-like_sf"/>
</dbReference>
<dbReference type="InterPro" id="IPR039261">
    <property type="entry name" value="FNR_nucleotide-bd"/>
</dbReference>
<evidence type="ECO:0000256" key="4">
    <source>
        <dbReference type="ARBA" id="ARBA00022723"/>
    </source>
</evidence>
<dbReference type="InterPro" id="IPR008333">
    <property type="entry name" value="Cbr1-like_FAD-bd_dom"/>
</dbReference>
<dbReference type="SUPFAM" id="SSF63380">
    <property type="entry name" value="Riboflavin synthase domain-like"/>
    <property type="match status" value="1"/>
</dbReference>
<evidence type="ECO:0000256" key="2">
    <source>
        <dbReference type="ARBA" id="ARBA00022630"/>
    </source>
</evidence>